<evidence type="ECO:0000256" key="1">
    <source>
        <dbReference type="SAM" id="Phobius"/>
    </source>
</evidence>
<accession>A0A1B2J748</accession>
<dbReference type="Proteomes" id="UP000094565">
    <property type="component" value="Chromosome 1"/>
</dbReference>
<dbReference type="Pfam" id="PF14610">
    <property type="entry name" value="Psg1"/>
    <property type="match status" value="1"/>
</dbReference>
<organism evidence="3 4">
    <name type="scientific">Komagataella pastoris</name>
    <name type="common">Yeast</name>
    <name type="synonym">Pichia pastoris</name>
    <dbReference type="NCBI Taxonomy" id="4922"/>
    <lineage>
        <taxon>Eukaryota</taxon>
        <taxon>Fungi</taxon>
        <taxon>Dikarya</taxon>
        <taxon>Ascomycota</taxon>
        <taxon>Saccharomycotina</taxon>
        <taxon>Pichiomycetes</taxon>
        <taxon>Pichiales</taxon>
        <taxon>Pichiaceae</taxon>
        <taxon>Komagataella</taxon>
    </lineage>
</organism>
<feature type="signal peptide" evidence="2">
    <location>
        <begin position="1"/>
        <end position="20"/>
    </location>
</feature>
<keyword evidence="1" id="KW-0472">Membrane</keyword>
<dbReference type="OrthoDB" id="4084551at2759"/>
<feature type="chain" id="PRO_5008539333" evidence="2">
    <location>
        <begin position="21"/>
        <end position="449"/>
    </location>
</feature>
<protein>
    <submittedName>
        <fullName evidence="3">BA75_01405T0</fullName>
    </submittedName>
</protein>
<keyword evidence="2" id="KW-0732">Signal</keyword>
<dbReference type="AlphaFoldDB" id="A0A1B2J748"/>
<keyword evidence="4" id="KW-1185">Reference proteome</keyword>
<evidence type="ECO:0000313" key="3">
    <source>
        <dbReference type="EMBL" id="ANZ73809.1"/>
    </source>
</evidence>
<keyword evidence="1" id="KW-0812">Transmembrane</keyword>
<sequence>MELGKLSLCVAILFSQCCHCLPTEHVTAVTVATTLQPLVTGEAVAPLAKRQPMRDYIINKDYAEAQAAKTRSSTSSEAPEAWLRTIYSTIPEIVTPTVIGGITFGAKPPKTTDGLEPWVSLKKDGSPKTIKPKMKDGKIKDGRPNYSTYFESVVTMTYSKEELKAHNMKEDEIFVHKESIPEDQTYVSLNPLIRCTPQFYHKKGLAKHESSEPICFPHEDQSLKLGKVHFLSWYTHYFTEGDDDQEQTVVEKVKIHFAYLKPLAQKKDMRKREIPNIPKVIPAENYETFQGDIPGTFFSSEWIPNVDGYYPIEVKEEWLKGKQFRLVFIGIQPESVSDEEYDILSGSGVTVQFAKGAVVSKTTKQDMAIQDAPRTGDDMYYIIMTMPTVVVLSVCFMYLFLYLKRNQRDVSKIKKPKRSRFGLHKNVPPEYDRLPRFNGDVRMNNMKSS</sequence>
<evidence type="ECO:0000256" key="2">
    <source>
        <dbReference type="SAM" id="SignalP"/>
    </source>
</evidence>
<evidence type="ECO:0000313" key="4">
    <source>
        <dbReference type="Proteomes" id="UP000094565"/>
    </source>
</evidence>
<feature type="transmembrane region" description="Helical" evidence="1">
    <location>
        <begin position="379"/>
        <end position="403"/>
    </location>
</feature>
<name>A0A1B2J748_PICPA</name>
<dbReference type="EMBL" id="CP014584">
    <property type="protein sequence ID" value="ANZ73809.1"/>
    <property type="molecule type" value="Genomic_DNA"/>
</dbReference>
<gene>
    <name evidence="3" type="primary">YKL077W</name>
    <name evidence="3" type="ORF">ATY40_BA7501405</name>
</gene>
<proteinExistence type="predicted"/>
<keyword evidence="1" id="KW-1133">Transmembrane helix</keyword>
<dbReference type="InterPro" id="IPR028000">
    <property type="entry name" value="Pma1"/>
</dbReference>
<reference evidence="3 4" key="1">
    <citation type="submission" date="2016-02" db="EMBL/GenBank/DDBJ databases">
        <title>Comparative genomic and transcriptomic foundation for Pichia pastoris.</title>
        <authorList>
            <person name="Love K.R."/>
            <person name="Shah K.A."/>
            <person name="Whittaker C.A."/>
            <person name="Wu J."/>
            <person name="Bartlett M.C."/>
            <person name="Ma D."/>
            <person name="Leeson R.L."/>
            <person name="Priest M."/>
            <person name="Young S.K."/>
            <person name="Love J.C."/>
        </authorList>
    </citation>
    <scope>NUCLEOTIDE SEQUENCE [LARGE SCALE GENOMIC DNA]</scope>
    <source>
        <strain evidence="3 4">ATCC 28485</strain>
    </source>
</reference>